<feature type="domain" description="DUF2382" evidence="2">
    <location>
        <begin position="65"/>
        <end position="161"/>
    </location>
</feature>
<dbReference type="eggNOG" id="COG3861">
    <property type="taxonomic scope" value="Bacteria"/>
</dbReference>
<dbReference type="EMBL" id="BAUV01000001">
    <property type="protein sequence ID" value="GAE33252.1"/>
    <property type="molecule type" value="Genomic_DNA"/>
</dbReference>
<gene>
    <name evidence="3" type="ORF">JCM9157_246</name>
</gene>
<keyword evidence="4" id="KW-1185">Reference proteome</keyword>
<accession>W4QMV4</accession>
<feature type="transmembrane region" description="Helical" evidence="1">
    <location>
        <begin position="6"/>
        <end position="39"/>
    </location>
</feature>
<reference evidence="3 4" key="1">
    <citation type="journal article" date="2014" name="Genome Announc.">
        <title>Draft Genome Sequences of Three Alkaliphilic Bacillus Strains, Bacillus wakoensis JCM 9140T, Bacillus akibai JCM 9157T, and Bacillus hemicellulosilyticus JCM 9152T.</title>
        <authorList>
            <person name="Yuki M."/>
            <person name="Oshima K."/>
            <person name="Suda W."/>
            <person name="Oshida Y."/>
            <person name="Kitamura K."/>
            <person name="Iida T."/>
            <person name="Hattori M."/>
            <person name="Ohkuma M."/>
        </authorList>
    </citation>
    <scope>NUCLEOTIDE SEQUENCE [LARGE SCALE GENOMIC DNA]</scope>
    <source>
        <strain evidence="3 4">JCM 9157</strain>
    </source>
</reference>
<comment type="caution">
    <text evidence="3">The sequence shown here is derived from an EMBL/GenBank/DDBJ whole genome shotgun (WGS) entry which is preliminary data.</text>
</comment>
<dbReference type="InterPro" id="IPR019060">
    <property type="entry name" value="DUF2382"/>
</dbReference>
<dbReference type="OrthoDB" id="1798989at2"/>
<keyword evidence="1" id="KW-1133">Transmembrane helix</keyword>
<dbReference type="AlphaFoldDB" id="W4QMV4"/>
<dbReference type="InterPro" id="IPR052967">
    <property type="entry name" value="Stress_Response_Assoc"/>
</dbReference>
<evidence type="ECO:0000259" key="2">
    <source>
        <dbReference type="Pfam" id="PF09557"/>
    </source>
</evidence>
<evidence type="ECO:0000256" key="1">
    <source>
        <dbReference type="SAM" id="Phobius"/>
    </source>
</evidence>
<sequence length="173" mass="19702">MGIFMIIGAIIGGTVAFVFNVSIVLSLIIGAIAGLIIGYLFEMRAASVKETISPPEQEPEQVQTMQLREEQLDINKVRVQTGEVKVYKEVVEENKTFTVPIKRQELVVESGDEEVYRIPLKEEEVDISKHPVKVNEVWITKQQIEEMEQVKEMIKKEQARVEIHGEADVHEEK</sequence>
<protein>
    <recommendedName>
        <fullName evidence="2">DUF2382 domain-containing protein</fullName>
    </recommendedName>
</protein>
<dbReference type="NCBIfam" id="TIGR02271">
    <property type="entry name" value="YsnF/AvaK domain"/>
    <property type="match status" value="1"/>
</dbReference>
<keyword evidence="1" id="KW-0472">Membrane</keyword>
<dbReference type="Pfam" id="PF09557">
    <property type="entry name" value="DUF2382"/>
    <property type="match status" value="1"/>
</dbReference>
<organism evidence="3 4">
    <name type="scientific">Halalkalibacter akibai (strain ATCC 43226 / DSM 21942 / CIP 109018 / JCM 9157 / 1139)</name>
    <name type="common">Bacillus akibai</name>
    <dbReference type="NCBI Taxonomy" id="1236973"/>
    <lineage>
        <taxon>Bacteria</taxon>
        <taxon>Bacillati</taxon>
        <taxon>Bacillota</taxon>
        <taxon>Bacilli</taxon>
        <taxon>Bacillales</taxon>
        <taxon>Bacillaceae</taxon>
        <taxon>Halalkalibacter</taxon>
    </lineage>
</organism>
<dbReference type="STRING" id="1236973.JCM9157_246"/>
<keyword evidence="1" id="KW-0812">Transmembrane</keyword>
<dbReference type="PANTHER" id="PTHR38463:SF1">
    <property type="entry name" value="STRESS RESPONSE PROTEIN YSNF"/>
    <property type="match status" value="1"/>
</dbReference>
<dbReference type="RefSeq" id="WP_052012868.1">
    <property type="nucleotide sequence ID" value="NZ_BAUV01000001.1"/>
</dbReference>
<name>W4QMV4_HALA3</name>
<proteinExistence type="predicted"/>
<evidence type="ECO:0000313" key="3">
    <source>
        <dbReference type="EMBL" id="GAE33252.1"/>
    </source>
</evidence>
<dbReference type="PANTHER" id="PTHR38463">
    <property type="entry name" value="STRESS RESPONSE PROTEIN YSNF"/>
    <property type="match status" value="1"/>
</dbReference>
<evidence type="ECO:0000313" key="4">
    <source>
        <dbReference type="Proteomes" id="UP000018896"/>
    </source>
</evidence>
<dbReference type="Proteomes" id="UP000018896">
    <property type="component" value="Unassembled WGS sequence"/>
</dbReference>